<dbReference type="GO" id="GO:0004190">
    <property type="term" value="F:aspartic-type endopeptidase activity"/>
    <property type="evidence" value="ECO:0007669"/>
    <property type="project" value="UniProtKB-UniRule"/>
</dbReference>
<dbReference type="EMBL" id="BMOE01000027">
    <property type="protein sequence ID" value="GGJ89996.1"/>
    <property type="molecule type" value="Genomic_DNA"/>
</dbReference>
<evidence type="ECO:0000313" key="12">
    <source>
        <dbReference type="Proteomes" id="UP000635726"/>
    </source>
</evidence>
<feature type="transmembrane region" description="Helical" evidence="9">
    <location>
        <begin position="79"/>
        <end position="97"/>
    </location>
</feature>
<feature type="transmembrane region" description="Helical" evidence="9">
    <location>
        <begin position="104"/>
        <end position="121"/>
    </location>
</feature>
<proteinExistence type="inferred from homology"/>
<evidence type="ECO:0000256" key="10">
    <source>
        <dbReference type="RuleBase" id="RU004181"/>
    </source>
</evidence>
<protein>
    <recommendedName>
        <fullName evidence="9">Lipoprotein signal peptidase</fullName>
        <ecNumber evidence="9">3.4.23.36</ecNumber>
    </recommendedName>
    <alternativeName>
        <fullName evidence="9">Prolipoprotein signal peptidase</fullName>
    </alternativeName>
    <alternativeName>
        <fullName evidence="9">Signal peptidase II</fullName>
        <shortName evidence="9">SPase II</shortName>
    </alternativeName>
</protein>
<keyword evidence="8 9" id="KW-0472">Membrane</keyword>
<evidence type="ECO:0000256" key="2">
    <source>
        <dbReference type="ARBA" id="ARBA00022475"/>
    </source>
</evidence>
<dbReference type="PRINTS" id="PR00781">
    <property type="entry name" value="LIPOSIGPTASE"/>
</dbReference>
<keyword evidence="2 9" id="KW-1003">Cell membrane</keyword>
<comment type="pathway">
    <text evidence="9">Protein modification; lipoprotein biosynthesis (signal peptide cleavage).</text>
</comment>
<dbReference type="EC" id="3.4.23.36" evidence="9"/>
<keyword evidence="4 9" id="KW-0812">Transmembrane</keyword>
<evidence type="ECO:0000256" key="5">
    <source>
        <dbReference type="ARBA" id="ARBA00022750"/>
    </source>
</evidence>
<evidence type="ECO:0000256" key="7">
    <source>
        <dbReference type="ARBA" id="ARBA00022989"/>
    </source>
</evidence>
<reference evidence="11" key="2">
    <citation type="submission" date="2020-09" db="EMBL/GenBank/DDBJ databases">
        <authorList>
            <person name="Sun Q."/>
            <person name="Ohkuma M."/>
        </authorList>
    </citation>
    <scope>NUCLEOTIDE SEQUENCE</scope>
    <source>
        <strain evidence="11">JCM 14371</strain>
    </source>
</reference>
<keyword evidence="3 9" id="KW-0645">Protease</keyword>
<keyword evidence="7 9" id="KW-1133">Transmembrane helix</keyword>
<dbReference type="GO" id="GO:0005886">
    <property type="term" value="C:plasma membrane"/>
    <property type="evidence" value="ECO:0007669"/>
    <property type="project" value="UniProtKB-SubCell"/>
</dbReference>
<dbReference type="HAMAP" id="MF_00161">
    <property type="entry name" value="LspA"/>
    <property type="match status" value="1"/>
</dbReference>
<feature type="active site" evidence="9">
    <location>
        <position position="157"/>
    </location>
</feature>
<dbReference type="NCBIfam" id="TIGR00077">
    <property type="entry name" value="lspA"/>
    <property type="match status" value="1"/>
</dbReference>
<dbReference type="Proteomes" id="UP000635726">
    <property type="component" value="Unassembled WGS sequence"/>
</dbReference>
<evidence type="ECO:0000256" key="3">
    <source>
        <dbReference type="ARBA" id="ARBA00022670"/>
    </source>
</evidence>
<comment type="catalytic activity">
    <reaction evidence="9">
        <text>Release of signal peptides from bacterial membrane prolipoproteins. Hydrolyzes -Xaa-Yaa-Zaa-|-(S,diacylglyceryl)Cys-, in which Xaa is hydrophobic (preferably Leu), and Yaa (Ala or Ser) and Zaa (Gly or Ala) have small, neutral side chains.</text>
        <dbReference type="EC" id="3.4.23.36"/>
    </reaction>
</comment>
<dbReference type="PANTHER" id="PTHR33695:SF1">
    <property type="entry name" value="LIPOPROTEIN SIGNAL PEPTIDASE"/>
    <property type="match status" value="1"/>
</dbReference>
<dbReference type="AlphaFoldDB" id="A0A917UWA5"/>
<dbReference type="GO" id="GO:0006508">
    <property type="term" value="P:proteolysis"/>
    <property type="evidence" value="ECO:0007669"/>
    <property type="project" value="UniProtKB-KW"/>
</dbReference>
<comment type="caution">
    <text evidence="11">The sequence shown here is derived from an EMBL/GenBank/DDBJ whole genome shotgun (WGS) entry which is preliminary data.</text>
</comment>
<name>A0A917UWA5_9DEIO</name>
<comment type="function">
    <text evidence="9">This protein specifically catalyzes the removal of signal peptides from prolipoproteins.</text>
</comment>
<evidence type="ECO:0000256" key="9">
    <source>
        <dbReference type="HAMAP-Rule" id="MF_00161"/>
    </source>
</evidence>
<feature type="active site" evidence="9">
    <location>
        <position position="131"/>
    </location>
</feature>
<feature type="transmembrane region" description="Helical" evidence="9">
    <location>
        <begin position="20"/>
        <end position="41"/>
    </location>
</feature>
<feature type="transmembrane region" description="Helical" evidence="9">
    <location>
        <begin position="152"/>
        <end position="173"/>
    </location>
</feature>
<evidence type="ECO:0000256" key="6">
    <source>
        <dbReference type="ARBA" id="ARBA00022801"/>
    </source>
</evidence>
<comment type="similarity">
    <text evidence="1 9 10">Belongs to the peptidase A8 family.</text>
</comment>
<dbReference type="RefSeq" id="WP_188964843.1">
    <property type="nucleotide sequence ID" value="NZ_BMOE01000027.1"/>
</dbReference>
<evidence type="ECO:0000313" key="11">
    <source>
        <dbReference type="EMBL" id="GGJ89996.1"/>
    </source>
</evidence>
<organism evidence="11 12">
    <name type="scientific">Deinococcus aquiradiocola</name>
    <dbReference type="NCBI Taxonomy" id="393059"/>
    <lineage>
        <taxon>Bacteria</taxon>
        <taxon>Thermotogati</taxon>
        <taxon>Deinococcota</taxon>
        <taxon>Deinococci</taxon>
        <taxon>Deinococcales</taxon>
        <taxon>Deinococcaceae</taxon>
        <taxon>Deinococcus</taxon>
    </lineage>
</organism>
<keyword evidence="11" id="KW-0449">Lipoprotein</keyword>
<sequence>MPDEQGPTLPADAARRPTPGWIPLLIAAVLIGADQWLKVWARTHLNLYEAPQPFIPGLLGWQLTYNTGAAWSLLSSATVPLAIMRLLVGLGILGYLILRPQPRFLAFTLALIAAGAIGNTIDGLRFGRVTDMLQSPALSAVTRALHAGEFPIFNLADSCVVLGTLLLIVTSLLPERRTRNA</sequence>
<dbReference type="NCBIfam" id="NF011359">
    <property type="entry name" value="PRK14777.1"/>
    <property type="match status" value="1"/>
</dbReference>
<evidence type="ECO:0000256" key="8">
    <source>
        <dbReference type="ARBA" id="ARBA00023136"/>
    </source>
</evidence>
<dbReference type="Pfam" id="PF01252">
    <property type="entry name" value="Peptidase_A8"/>
    <property type="match status" value="1"/>
</dbReference>
<comment type="subcellular location">
    <subcellularLocation>
        <location evidence="9">Cell membrane</location>
        <topology evidence="9">Multi-pass membrane protein</topology>
    </subcellularLocation>
</comment>
<accession>A0A917UWA5</accession>
<gene>
    <name evidence="9 11" type="primary">lspA</name>
    <name evidence="11" type="ORF">GCM10008939_37430</name>
</gene>
<keyword evidence="5 9" id="KW-0064">Aspartyl protease</keyword>
<keyword evidence="6 9" id="KW-0378">Hydrolase</keyword>
<evidence type="ECO:0000256" key="1">
    <source>
        <dbReference type="ARBA" id="ARBA00006139"/>
    </source>
</evidence>
<keyword evidence="12" id="KW-1185">Reference proteome</keyword>
<dbReference type="PANTHER" id="PTHR33695">
    <property type="entry name" value="LIPOPROTEIN SIGNAL PEPTIDASE"/>
    <property type="match status" value="1"/>
</dbReference>
<evidence type="ECO:0000256" key="4">
    <source>
        <dbReference type="ARBA" id="ARBA00022692"/>
    </source>
</evidence>
<dbReference type="InterPro" id="IPR001872">
    <property type="entry name" value="Peptidase_A8"/>
</dbReference>
<reference evidence="11" key="1">
    <citation type="journal article" date="2014" name="Int. J. Syst. Evol. Microbiol.">
        <title>Complete genome sequence of Corynebacterium casei LMG S-19264T (=DSM 44701T), isolated from a smear-ripened cheese.</title>
        <authorList>
            <consortium name="US DOE Joint Genome Institute (JGI-PGF)"/>
            <person name="Walter F."/>
            <person name="Albersmeier A."/>
            <person name="Kalinowski J."/>
            <person name="Ruckert C."/>
        </authorList>
    </citation>
    <scope>NUCLEOTIDE SEQUENCE</scope>
    <source>
        <strain evidence="11">JCM 14371</strain>
    </source>
</reference>